<gene>
    <name evidence="2" type="ORF">SAMN05443529_12078</name>
</gene>
<feature type="transmembrane region" description="Helical" evidence="1">
    <location>
        <begin position="12"/>
        <end position="32"/>
    </location>
</feature>
<name>A0A1G8FU61_9FIRM</name>
<dbReference type="OrthoDB" id="1798117at2"/>
<reference evidence="3" key="1">
    <citation type="submission" date="2016-10" db="EMBL/GenBank/DDBJ databases">
        <authorList>
            <person name="Varghese N."/>
            <person name="Submissions S."/>
        </authorList>
    </citation>
    <scope>NUCLEOTIDE SEQUENCE [LARGE SCALE GENOMIC DNA]</scope>
    <source>
        <strain evidence="3">DSM 8344</strain>
    </source>
</reference>
<evidence type="ECO:0000313" key="2">
    <source>
        <dbReference type="EMBL" id="SDH85664.1"/>
    </source>
</evidence>
<feature type="transmembrane region" description="Helical" evidence="1">
    <location>
        <begin position="127"/>
        <end position="148"/>
    </location>
</feature>
<keyword evidence="1" id="KW-0472">Membrane</keyword>
<proteinExistence type="predicted"/>
<dbReference type="AlphaFoldDB" id="A0A1G8FU61"/>
<sequence length="189" mass="20744">MKIPKTKDRMLLGVFAGGLAFIVQSLFDYASYKQDISKRNYWHTAAGVWVKSKRQAGKWNGQLLGAWMTFGLNAVNGIFMVWSLTKVGLNKWPIKGVLFGSITGGITNALLSGFENNKVAPKDSNSALSYALTNAVTGFVAAWAIVIFGDQSLFNERRVANNTSVEDTLQASSVNINGIDMKESQQYLH</sequence>
<dbReference type="Proteomes" id="UP000198656">
    <property type="component" value="Unassembled WGS sequence"/>
</dbReference>
<dbReference type="RefSeq" id="WP_092334700.1">
    <property type="nucleotide sequence ID" value="NZ_FNCP01000020.1"/>
</dbReference>
<dbReference type="EMBL" id="FNCP01000020">
    <property type="protein sequence ID" value="SDH85664.1"/>
    <property type="molecule type" value="Genomic_DNA"/>
</dbReference>
<keyword evidence="3" id="KW-1185">Reference proteome</keyword>
<feature type="transmembrane region" description="Helical" evidence="1">
    <location>
        <begin position="64"/>
        <end position="84"/>
    </location>
</feature>
<evidence type="ECO:0000313" key="3">
    <source>
        <dbReference type="Proteomes" id="UP000198656"/>
    </source>
</evidence>
<feature type="transmembrane region" description="Helical" evidence="1">
    <location>
        <begin position="96"/>
        <end position="115"/>
    </location>
</feature>
<accession>A0A1G8FU61</accession>
<evidence type="ECO:0000256" key="1">
    <source>
        <dbReference type="SAM" id="Phobius"/>
    </source>
</evidence>
<keyword evidence="1" id="KW-1133">Transmembrane helix</keyword>
<protein>
    <submittedName>
        <fullName evidence="2">Uncharacterized protein</fullName>
    </submittedName>
</protein>
<keyword evidence="1" id="KW-0812">Transmembrane</keyword>
<organism evidence="2 3">
    <name type="scientific">Desulfosporosinus hippei DSM 8344</name>
    <dbReference type="NCBI Taxonomy" id="1121419"/>
    <lineage>
        <taxon>Bacteria</taxon>
        <taxon>Bacillati</taxon>
        <taxon>Bacillota</taxon>
        <taxon>Clostridia</taxon>
        <taxon>Eubacteriales</taxon>
        <taxon>Desulfitobacteriaceae</taxon>
        <taxon>Desulfosporosinus</taxon>
    </lineage>
</organism>